<dbReference type="InterPro" id="IPR036944">
    <property type="entry name" value="PPIase_FKBP_N_sf"/>
</dbReference>
<dbReference type="InterPro" id="IPR001179">
    <property type="entry name" value="PPIase_FKBP_dom"/>
</dbReference>
<dbReference type="InterPro" id="IPR046357">
    <property type="entry name" value="PPIase_dom_sf"/>
</dbReference>
<feature type="domain" description="PPIase FKBP-type" evidence="8">
    <location>
        <begin position="158"/>
        <end position="244"/>
    </location>
</feature>
<evidence type="ECO:0000256" key="5">
    <source>
        <dbReference type="PROSITE-ProRule" id="PRU00277"/>
    </source>
</evidence>
<dbReference type="PANTHER" id="PTHR43811">
    <property type="entry name" value="FKBP-TYPE PEPTIDYL-PROLYL CIS-TRANS ISOMERASE FKPA"/>
    <property type="match status" value="1"/>
</dbReference>
<dbReference type="Proteomes" id="UP001143307">
    <property type="component" value="Unassembled WGS sequence"/>
</dbReference>
<dbReference type="PROSITE" id="PS50059">
    <property type="entry name" value="FKBP_PPIASE"/>
    <property type="match status" value="1"/>
</dbReference>
<keyword evidence="7" id="KW-0732">Signal</keyword>
<dbReference type="RefSeq" id="WP_279252964.1">
    <property type="nucleotide sequence ID" value="NZ_SHNP01000003.1"/>
</dbReference>
<evidence type="ECO:0000256" key="2">
    <source>
        <dbReference type="ARBA" id="ARBA00006577"/>
    </source>
</evidence>
<evidence type="ECO:0000313" key="9">
    <source>
        <dbReference type="EMBL" id="MCX2974165.1"/>
    </source>
</evidence>
<dbReference type="EMBL" id="SHNP01000003">
    <property type="protein sequence ID" value="MCX2974165.1"/>
    <property type="molecule type" value="Genomic_DNA"/>
</dbReference>
<evidence type="ECO:0000259" key="8">
    <source>
        <dbReference type="PROSITE" id="PS50059"/>
    </source>
</evidence>
<organism evidence="9 10">
    <name type="scientific">Candidatus Seongchinamella marina</name>
    <dbReference type="NCBI Taxonomy" id="2518990"/>
    <lineage>
        <taxon>Bacteria</taxon>
        <taxon>Pseudomonadati</taxon>
        <taxon>Pseudomonadota</taxon>
        <taxon>Gammaproteobacteria</taxon>
        <taxon>Cellvibrionales</taxon>
        <taxon>Halieaceae</taxon>
        <taxon>Seongchinamella</taxon>
    </lineage>
</organism>
<dbReference type="Pfam" id="PF01346">
    <property type="entry name" value="FKBP_N"/>
    <property type="match status" value="1"/>
</dbReference>
<keyword evidence="4 5" id="KW-0413">Isomerase</keyword>
<protein>
    <recommendedName>
        <fullName evidence="6">Peptidyl-prolyl cis-trans isomerase</fullName>
        <ecNumber evidence="6">5.2.1.8</ecNumber>
    </recommendedName>
</protein>
<evidence type="ECO:0000256" key="1">
    <source>
        <dbReference type="ARBA" id="ARBA00000971"/>
    </source>
</evidence>
<dbReference type="Pfam" id="PF00254">
    <property type="entry name" value="FKBP_C"/>
    <property type="match status" value="1"/>
</dbReference>
<comment type="caution">
    <text evidence="9">The sequence shown here is derived from an EMBL/GenBank/DDBJ whole genome shotgun (WGS) entry which is preliminary data.</text>
</comment>
<feature type="signal peptide" evidence="7">
    <location>
        <begin position="1"/>
        <end position="17"/>
    </location>
</feature>
<evidence type="ECO:0000256" key="3">
    <source>
        <dbReference type="ARBA" id="ARBA00023110"/>
    </source>
</evidence>
<dbReference type="InterPro" id="IPR000774">
    <property type="entry name" value="PPIase_FKBP_N"/>
</dbReference>
<name>A0ABT3SX19_9GAMM</name>
<dbReference type="PROSITE" id="PS51257">
    <property type="entry name" value="PROKAR_LIPOPROTEIN"/>
    <property type="match status" value="1"/>
</dbReference>
<comment type="catalytic activity">
    <reaction evidence="1 5 6">
        <text>[protein]-peptidylproline (omega=180) = [protein]-peptidylproline (omega=0)</text>
        <dbReference type="Rhea" id="RHEA:16237"/>
        <dbReference type="Rhea" id="RHEA-COMP:10747"/>
        <dbReference type="Rhea" id="RHEA-COMP:10748"/>
        <dbReference type="ChEBI" id="CHEBI:83833"/>
        <dbReference type="ChEBI" id="CHEBI:83834"/>
        <dbReference type="EC" id="5.2.1.8"/>
    </reaction>
</comment>
<evidence type="ECO:0000313" key="10">
    <source>
        <dbReference type="Proteomes" id="UP001143307"/>
    </source>
</evidence>
<dbReference type="PANTHER" id="PTHR43811:SF19">
    <property type="entry name" value="39 KDA FK506-BINDING NUCLEAR PROTEIN"/>
    <property type="match status" value="1"/>
</dbReference>
<dbReference type="GO" id="GO:0016853">
    <property type="term" value="F:isomerase activity"/>
    <property type="evidence" value="ECO:0007669"/>
    <property type="project" value="UniProtKB-KW"/>
</dbReference>
<accession>A0ABT3SX19</accession>
<reference evidence="9" key="1">
    <citation type="submission" date="2019-02" db="EMBL/GenBank/DDBJ databases">
        <authorList>
            <person name="Li S.-H."/>
        </authorList>
    </citation>
    <scope>NUCLEOTIDE SEQUENCE</scope>
    <source>
        <strain evidence="9">IMCC8485</strain>
    </source>
</reference>
<evidence type="ECO:0000256" key="4">
    <source>
        <dbReference type="ARBA" id="ARBA00023235"/>
    </source>
</evidence>
<feature type="chain" id="PRO_5047490917" description="Peptidyl-prolyl cis-trans isomerase" evidence="7">
    <location>
        <begin position="18"/>
        <end position="252"/>
    </location>
</feature>
<gene>
    <name evidence="9" type="ORF">EYC87_11285</name>
</gene>
<proteinExistence type="inferred from homology"/>
<dbReference type="Gene3D" id="3.10.50.40">
    <property type="match status" value="1"/>
</dbReference>
<sequence>MKKYALPLALVGLVSLAACNEQMDSTEDATPLSAPLDAVALESTEQRLSYGIAFGLGQRMAQDGMAMDIDSFVAGFRDGAAGNEGKMTQEEIAAEMQSYQEKMLAEQQASQAAMGDANLAAANAYLEANKAKEGVIVTETGLQYEVIEAGEGAMPGAGDTVEVHYRGTLVDGTEFDSSYSRGETVTFGVGQVIPGWTEALQLMPAGSKWKLHIPPALGYGAGGAGQMIGPNSALIFDVELVSIPSQAEAAAE</sequence>
<dbReference type="Gene3D" id="1.10.287.460">
    <property type="entry name" value="Peptidyl-prolyl cis-trans isomerase, FKBP-type, N-terminal domain"/>
    <property type="match status" value="1"/>
</dbReference>
<comment type="similarity">
    <text evidence="2 6">Belongs to the FKBP-type PPIase family.</text>
</comment>
<evidence type="ECO:0000256" key="7">
    <source>
        <dbReference type="SAM" id="SignalP"/>
    </source>
</evidence>
<evidence type="ECO:0000256" key="6">
    <source>
        <dbReference type="RuleBase" id="RU003915"/>
    </source>
</evidence>
<keyword evidence="3 5" id="KW-0697">Rotamase</keyword>
<dbReference type="SUPFAM" id="SSF54534">
    <property type="entry name" value="FKBP-like"/>
    <property type="match status" value="1"/>
</dbReference>
<dbReference type="EC" id="5.2.1.8" evidence="6"/>
<keyword evidence="10" id="KW-1185">Reference proteome</keyword>